<dbReference type="PROSITE" id="PS00910">
    <property type="entry name" value="UPF0029"/>
    <property type="match status" value="1"/>
</dbReference>
<evidence type="ECO:0000259" key="2">
    <source>
        <dbReference type="Pfam" id="PF01205"/>
    </source>
</evidence>
<protein>
    <submittedName>
        <fullName evidence="4">YigZ family protein</fullName>
    </submittedName>
</protein>
<dbReference type="SUPFAM" id="SSF54980">
    <property type="entry name" value="EF-G C-terminal domain-like"/>
    <property type="match status" value="1"/>
</dbReference>
<proteinExistence type="inferred from homology"/>
<dbReference type="InterPro" id="IPR020568">
    <property type="entry name" value="Ribosomal_Su5_D2-typ_SF"/>
</dbReference>
<evidence type="ECO:0000256" key="1">
    <source>
        <dbReference type="ARBA" id="ARBA00007665"/>
    </source>
</evidence>
<comment type="caution">
    <text evidence="4">The sequence shown here is derived from an EMBL/GenBank/DDBJ whole genome shotgun (WGS) entry which is preliminary data.</text>
</comment>
<feature type="domain" description="Impact N-terminal" evidence="2">
    <location>
        <begin position="19"/>
        <end position="122"/>
    </location>
</feature>
<feature type="domain" description="UPF0029" evidence="3">
    <location>
        <begin position="139"/>
        <end position="195"/>
    </location>
</feature>
<dbReference type="PANTHER" id="PTHR16301">
    <property type="entry name" value="IMPACT-RELATED"/>
    <property type="match status" value="1"/>
</dbReference>
<accession>A0A8J8B3Z7</accession>
<reference evidence="4" key="2">
    <citation type="submission" date="2021-04" db="EMBL/GenBank/DDBJ databases">
        <authorList>
            <person name="Liu J."/>
        </authorList>
    </citation>
    <scope>NUCLEOTIDE SEQUENCE</scope>
    <source>
        <strain evidence="4">BAD-6</strain>
    </source>
</reference>
<dbReference type="PANTHER" id="PTHR16301:SF20">
    <property type="entry name" value="IMPACT FAMILY MEMBER YIGZ"/>
    <property type="match status" value="1"/>
</dbReference>
<evidence type="ECO:0000313" key="4">
    <source>
        <dbReference type="EMBL" id="MBR0600232.1"/>
    </source>
</evidence>
<dbReference type="InterPro" id="IPR036956">
    <property type="entry name" value="Impact_N_sf"/>
</dbReference>
<organism evidence="4 5">
    <name type="scientific">Sinanaerobacter chloroacetimidivorans</name>
    <dbReference type="NCBI Taxonomy" id="2818044"/>
    <lineage>
        <taxon>Bacteria</taxon>
        <taxon>Bacillati</taxon>
        <taxon>Bacillota</taxon>
        <taxon>Clostridia</taxon>
        <taxon>Peptostreptococcales</taxon>
        <taxon>Anaerovoracaceae</taxon>
        <taxon>Sinanaerobacter</taxon>
    </lineage>
</organism>
<dbReference type="Proteomes" id="UP000675664">
    <property type="component" value="Unassembled WGS sequence"/>
</dbReference>
<dbReference type="GO" id="GO:0006446">
    <property type="term" value="P:regulation of translational initiation"/>
    <property type="evidence" value="ECO:0007669"/>
    <property type="project" value="TreeGrafter"/>
</dbReference>
<sequence length="211" mass="23343">MIRYKTIMKDGTAEQIIDKSRFIGYVKPVETREEAEAFVAQIKNKHKDATHNVPAFIIGDQFQLQWASDDGEPQGTSGAPIVQMLVKEGITNLALVITRYFGGIKLGTGGLVRAYTSTAKLAVRDAGICAVKEMYVMAVKLDYTFHGKLQNLSLKHKAFQIRNTVYEDAVTVELSMDPDQTAEVNALLSDLTGGNAEICWESRELAKVLEE</sequence>
<keyword evidence="5" id="KW-1185">Reference proteome</keyword>
<dbReference type="GO" id="GO:0005737">
    <property type="term" value="C:cytoplasm"/>
    <property type="evidence" value="ECO:0007669"/>
    <property type="project" value="TreeGrafter"/>
</dbReference>
<dbReference type="SUPFAM" id="SSF54211">
    <property type="entry name" value="Ribosomal protein S5 domain 2-like"/>
    <property type="match status" value="1"/>
</dbReference>
<dbReference type="Gene3D" id="3.30.230.30">
    <property type="entry name" value="Impact, N-terminal domain"/>
    <property type="match status" value="1"/>
</dbReference>
<evidence type="ECO:0000259" key="3">
    <source>
        <dbReference type="Pfam" id="PF09186"/>
    </source>
</evidence>
<dbReference type="EMBL" id="JAGSND010000023">
    <property type="protein sequence ID" value="MBR0600232.1"/>
    <property type="molecule type" value="Genomic_DNA"/>
</dbReference>
<dbReference type="InterPro" id="IPR015796">
    <property type="entry name" value="Impact_YigZ-like"/>
</dbReference>
<dbReference type="InterPro" id="IPR035647">
    <property type="entry name" value="EFG_III/V"/>
</dbReference>
<dbReference type="NCBIfam" id="TIGR00257">
    <property type="entry name" value="IMPACT_YIGZ"/>
    <property type="match status" value="1"/>
</dbReference>
<dbReference type="InterPro" id="IPR020569">
    <property type="entry name" value="UPF0029_Impact_CS"/>
</dbReference>
<evidence type="ECO:0000313" key="5">
    <source>
        <dbReference type="Proteomes" id="UP000675664"/>
    </source>
</evidence>
<dbReference type="InterPro" id="IPR015269">
    <property type="entry name" value="UPF0029_Impact_C"/>
</dbReference>
<gene>
    <name evidence="4" type="ORF">KCX82_20385</name>
</gene>
<reference evidence="4" key="1">
    <citation type="submission" date="2021-04" db="EMBL/GenBank/DDBJ databases">
        <title>Sinoanaerobacter chloroacetimidivorans sp. nov., an obligate anaerobic bacterium isolated from anaerobic sludge.</title>
        <authorList>
            <person name="Bao Y."/>
        </authorList>
    </citation>
    <scope>NUCLEOTIDE SEQUENCE</scope>
    <source>
        <strain evidence="4">BAD-6</strain>
    </source>
</reference>
<dbReference type="AlphaFoldDB" id="A0A8J8B3Z7"/>
<dbReference type="Pfam" id="PF09186">
    <property type="entry name" value="DUF1949"/>
    <property type="match status" value="1"/>
</dbReference>
<comment type="similarity">
    <text evidence="1">Belongs to the IMPACT family.</text>
</comment>
<dbReference type="InterPro" id="IPR001498">
    <property type="entry name" value="Impact_N"/>
</dbReference>
<dbReference type="RefSeq" id="WP_227020347.1">
    <property type="nucleotide sequence ID" value="NZ_JAGSND010000023.1"/>
</dbReference>
<name>A0A8J8B3Z7_9FIRM</name>
<dbReference type="Pfam" id="PF01205">
    <property type="entry name" value="Impact_N"/>
    <property type="match status" value="1"/>
</dbReference>
<dbReference type="InterPro" id="IPR023582">
    <property type="entry name" value="Impact"/>
</dbReference>